<dbReference type="PANTHER" id="PTHR10408">
    <property type="entry name" value="STEROL O-ACYLTRANSFERASE"/>
    <property type="match status" value="1"/>
</dbReference>
<dbReference type="Pfam" id="PF03062">
    <property type="entry name" value="MBOAT"/>
    <property type="match status" value="1"/>
</dbReference>
<dbReference type="InterPro" id="IPR014371">
    <property type="entry name" value="Oat_ACAT_DAG_ARE"/>
</dbReference>
<dbReference type="InParanoid" id="D8QVA4"/>
<dbReference type="InterPro" id="IPR004299">
    <property type="entry name" value="MBOAT_fam"/>
</dbReference>
<dbReference type="GO" id="GO:0004144">
    <property type="term" value="F:diacylglycerol O-acyltransferase activity"/>
    <property type="evidence" value="ECO:0007669"/>
    <property type="project" value="UniProtKB-EC"/>
</dbReference>
<evidence type="ECO:0000256" key="11">
    <source>
        <dbReference type="ARBA" id="ARBA00023315"/>
    </source>
</evidence>
<evidence type="ECO:0000256" key="5">
    <source>
        <dbReference type="ARBA" id="ARBA00013244"/>
    </source>
</evidence>
<dbReference type="PANTHER" id="PTHR10408:SF7">
    <property type="entry name" value="DIACYLGLYCEROL O-ACYLTRANSFERASE 1"/>
    <property type="match status" value="1"/>
</dbReference>
<evidence type="ECO:0000256" key="9">
    <source>
        <dbReference type="ARBA" id="ARBA00022989"/>
    </source>
</evidence>
<dbReference type="EMBL" id="GL377567">
    <property type="protein sequence ID" value="EFJ36021.1"/>
    <property type="molecule type" value="Genomic_DNA"/>
</dbReference>
<name>D8QVA4_SELML</name>
<evidence type="ECO:0000256" key="12">
    <source>
        <dbReference type="SAM" id="Phobius"/>
    </source>
</evidence>
<dbReference type="GO" id="GO:0005789">
    <property type="term" value="C:endoplasmic reticulum membrane"/>
    <property type="evidence" value="ECO:0007669"/>
    <property type="project" value="UniProtKB-SubCell"/>
</dbReference>
<evidence type="ECO:0000256" key="2">
    <source>
        <dbReference type="ARBA" id="ARBA00004771"/>
    </source>
</evidence>
<feature type="transmembrane region" description="Helical" evidence="12">
    <location>
        <begin position="115"/>
        <end position="134"/>
    </location>
</feature>
<dbReference type="KEGG" id="smo:SELMODRAFT_404425"/>
<keyword evidence="6" id="KW-0808">Transferase</keyword>
<evidence type="ECO:0000256" key="3">
    <source>
        <dbReference type="ARBA" id="ARBA00005189"/>
    </source>
</evidence>
<dbReference type="eggNOG" id="KOG0380">
    <property type="taxonomic scope" value="Eukaryota"/>
</dbReference>
<evidence type="ECO:0000256" key="1">
    <source>
        <dbReference type="ARBA" id="ARBA00004477"/>
    </source>
</evidence>
<keyword evidence="11" id="KW-0012">Acyltransferase</keyword>
<protein>
    <recommendedName>
        <fullName evidence="5">diacylglycerol O-acyltransferase</fullName>
        <ecNumber evidence="5">2.3.1.20</ecNumber>
    </recommendedName>
</protein>
<evidence type="ECO:0000256" key="8">
    <source>
        <dbReference type="ARBA" id="ARBA00022824"/>
    </source>
</evidence>
<keyword evidence="14" id="KW-1185">Reference proteome</keyword>
<dbReference type="AlphaFoldDB" id="D8QVA4"/>
<keyword evidence="7 12" id="KW-0812">Transmembrane</keyword>
<feature type="transmembrane region" description="Helical" evidence="12">
    <location>
        <begin position="89"/>
        <end position="109"/>
    </location>
</feature>
<comment type="similarity">
    <text evidence="4">Belongs to the membrane-bound acyltransferase family. Sterol o-acyltransferase subfamily.</text>
</comment>
<keyword evidence="10 12" id="KW-0472">Membrane</keyword>
<evidence type="ECO:0000256" key="4">
    <source>
        <dbReference type="ARBA" id="ARBA00009010"/>
    </source>
</evidence>
<dbReference type="Proteomes" id="UP000001514">
    <property type="component" value="Unassembled WGS sequence"/>
</dbReference>
<reference evidence="13 14" key="1">
    <citation type="journal article" date="2011" name="Science">
        <title>The Selaginella genome identifies genetic changes associated with the evolution of vascular plants.</title>
        <authorList>
            <person name="Banks J.A."/>
            <person name="Nishiyama T."/>
            <person name="Hasebe M."/>
            <person name="Bowman J.L."/>
            <person name="Gribskov M."/>
            <person name="dePamphilis C."/>
            <person name="Albert V.A."/>
            <person name="Aono N."/>
            <person name="Aoyama T."/>
            <person name="Ambrose B.A."/>
            <person name="Ashton N.W."/>
            <person name="Axtell M.J."/>
            <person name="Barker E."/>
            <person name="Barker M.S."/>
            <person name="Bennetzen J.L."/>
            <person name="Bonawitz N.D."/>
            <person name="Chapple C."/>
            <person name="Cheng C."/>
            <person name="Correa L.G."/>
            <person name="Dacre M."/>
            <person name="DeBarry J."/>
            <person name="Dreyer I."/>
            <person name="Elias M."/>
            <person name="Engstrom E.M."/>
            <person name="Estelle M."/>
            <person name="Feng L."/>
            <person name="Finet C."/>
            <person name="Floyd S.K."/>
            <person name="Frommer W.B."/>
            <person name="Fujita T."/>
            <person name="Gramzow L."/>
            <person name="Gutensohn M."/>
            <person name="Harholt J."/>
            <person name="Hattori M."/>
            <person name="Heyl A."/>
            <person name="Hirai T."/>
            <person name="Hiwatashi Y."/>
            <person name="Ishikawa M."/>
            <person name="Iwata M."/>
            <person name="Karol K.G."/>
            <person name="Koehler B."/>
            <person name="Kolukisaoglu U."/>
            <person name="Kubo M."/>
            <person name="Kurata T."/>
            <person name="Lalonde S."/>
            <person name="Li K."/>
            <person name="Li Y."/>
            <person name="Litt A."/>
            <person name="Lyons E."/>
            <person name="Manning G."/>
            <person name="Maruyama T."/>
            <person name="Michael T.P."/>
            <person name="Mikami K."/>
            <person name="Miyazaki S."/>
            <person name="Morinaga S."/>
            <person name="Murata T."/>
            <person name="Mueller-Roeber B."/>
            <person name="Nelson D.R."/>
            <person name="Obara M."/>
            <person name="Oguri Y."/>
            <person name="Olmstead R.G."/>
            <person name="Onodera N."/>
            <person name="Petersen B.L."/>
            <person name="Pils B."/>
            <person name="Prigge M."/>
            <person name="Rensing S.A."/>
            <person name="Riano-Pachon D.M."/>
            <person name="Roberts A.W."/>
            <person name="Sato Y."/>
            <person name="Scheller H.V."/>
            <person name="Schulz B."/>
            <person name="Schulz C."/>
            <person name="Shakirov E.V."/>
            <person name="Shibagaki N."/>
            <person name="Shinohara N."/>
            <person name="Shippen D.E."/>
            <person name="Soerensen I."/>
            <person name="Sotooka R."/>
            <person name="Sugimoto N."/>
            <person name="Sugita M."/>
            <person name="Sumikawa N."/>
            <person name="Tanurdzic M."/>
            <person name="Theissen G."/>
            <person name="Ulvskov P."/>
            <person name="Wakazuki S."/>
            <person name="Weng J.K."/>
            <person name="Willats W.W."/>
            <person name="Wipf D."/>
            <person name="Wolf P.G."/>
            <person name="Yang L."/>
            <person name="Zimmer A.D."/>
            <person name="Zhu Q."/>
            <person name="Mitros T."/>
            <person name="Hellsten U."/>
            <person name="Loque D."/>
            <person name="Otillar R."/>
            <person name="Salamov A."/>
            <person name="Schmutz J."/>
            <person name="Shapiro H."/>
            <person name="Lindquist E."/>
            <person name="Lucas S."/>
            <person name="Rokhsar D."/>
            <person name="Grigoriev I.V."/>
        </authorList>
    </citation>
    <scope>NUCLEOTIDE SEQUENCE [LARGE SCALE GENOMIC DNA]</scope>
</reference>
<proteinExistence type="inferred from homology"/>
<gene>
    <name evidence="13" type="ORF">SELMODRAFT_404425</name>
</gene>
<dbReference type="GO" id="GO:0019432">
    <property type="term" value="P:triglyceride biosynthetic process"/>
    <property type="evidence" value="ECO:0007669"/>
    <property type="project" value="UniProtKB-UniPathway"/>
</dbReference>
<organism evidence="14">
    <name type="scientific">Selaginella moellendorffii</name>
    <name type="common">Spikemoss</name>
    <dbReference type="NCBI Taxonomy" id="88036"/>
    <lineage>
        <taxon>Eukaryota</taxon>
        <taxon>Viridiplantae</taxon>
        <taxon>Streptophyta</taxon>
        <taxon>Embryophyta</taxon>
        <taxon>Tracheophyta</taxon>
        <taxon>Lycopodiopsida</taxon>
        <taxon>Selaginellales</taxon>
        <taxon>Selaginellaceae</taxon>
        <taxon>Selaginella</taxon>
    </lineage>
</organism>
<dbReference type="HOGENOM" id="CLU_116355_0_0_1"/>
<sequence>MGFIIGQYINPIIRNSMHPLKGNLYVIEHVLKLFIALQILCFGDRKFYKDWWNAKSVDEYWWLWNMPIHCWLIRHVYFPCLRLGLHKQLAILVVFVISGIFHEICIVVLCHMLQGWAFLGIMFQVLLVLVTNVLQCKFQSSMVGNMIFWFFFCIVGQPMCVLLYYHDVVNRQQLQLAGRSK</sequence>
<evidence type="ECO:0000256" key="7">
    <source>
        <dbReference type="ARBA" id="ARBA00022692"/>
    </source>
</evidence>
<comment type="pathway">
    <text evidence="2">Glycerolipid metabolism; triacylglycerol biosynthesis.</text>
</comment>
<keyword evidence="9 12" id="KW-1133">Transmembrane helix</keyword>
<evidence type="ECO:0000313" key="14">
    <source>
        <dbReference type="Proteomes" id="UP000001514"/>
    </source>
</evidence>
<dbReference type="STRING" id="88036.D8QVA4"/>
<evidence type="ECO:0000256" key="6">
    <source>
        <dbReference type="ARBA" id="ARBA00022679"/>
    </source>
</evidence>
<keyword evidence="8" id="KW-0256">Endoplasmic reticulum</keyword>
<comment type="subcellular location">
    <subcellularLocation>
        <location evidence="1">Endoplasmic reticulum membrane</location>
        <topology evidence="1">Multi-pass membrane protein</topology>
    </subcellularLocation>
</comment>
<dbReference type="Gramene" id="EFJ36021">
    <property type="protein sequence ID" value="EFJ36021"/>
    <property type="gene ID" value="SELMODRAFT_404425"/>
</dbReference>
<accession>D8QVA4</accession>
<dbReference type="UniPathway" id="UPA00282"/>
<evidence type="ECO:0000256" key="10">
    <source>
        <dbReference type="ARBA" id="ARBA00023136"/>
    </source>
</evidence>
<dbReference type="EC" id="2.3.1.20" evidence="5"/>
<comment type="pathway">
    <text evidence="3">Lipid metabolism.</text>
</comment>
<evidence type="ECO:0000313" key="13">
    <source>
        <dbReference type="EMBL" id="EFJ36021.1"/>
    </source>
</evidence>
<feature type="transmembrane region" description="Helical" evidence="12">
    <location>
        <begin position="146"/>
        <end position="165"/>
    </location>
</feature>